<accession>A0A2A5WRI4</accession>
<gene>
    <name evidence="2" type="ORF">CNE99_06200</name>
</gene>
<reference evidence="2 3" key="1">
    <citation type="submission" date="2017-08" db="EMBL/GenBank/DDBJ databases">
        <title>Fine stratification of microbial communities through a metagenomic profile of the photic zone.</title>
        <authorList>
            <person name="Haro-Moreno J.M."/>
            <person name="Lopez-Perez M."/>
            <person name="De La Torre J."/>
            <person name="Picazo A."/>
            <person name="Camacho A."/>
            <person name="Rodriguez-Valera F."/>
        </authorList>
    </citation>
    <scope>NUCLEOTIDE SEQUENCE [LARGE SCALE GENOMIC DNA]</scope>
    <source>
        <strain evidence="2">MED-G24</strain>
    </source>
</reference>
<comment type="caution">
    <text evidence="2">The sequence shown here is derived from an EMBL/GenBank/DDBJ whole genome shotgun (WGS) entry which is preliminary data.</text>
</comment>
<dbReference type="AlphaFoldDB" id="A0A2A5WRI4"/>
<evidence type="ECO:0000313" key="2">
    <source>
        <dbReference type="EMBL" id="PDH39099.1"/>
    </source>
</evidence>
<sequence>MGKLGRGGGKKTMLMLTIKDKVVPHNIYMHFIRNGGLFMLNKTDYELGDDAFILLKIMDGAEKIPVEGEVIWVAKKGVKRPHSPGVGIQFTDPDNVAKDKIETYLAGSLVSTSQTATM</sequence>
<dbReference type="Pfam" id="PF07238">
    <property type="entry name" value="PilZ"/>
    <property type="match status" value="1"/>
</dbReference>
<dbReference type="InterPro" id="IPR009875">
    <property type="entry name" value="PilZ_domain"/>
</dbReference>
<evidence type="ECO:0000259" key="1">
    <source>
        <dbReference type="Pfam" id="PF07238"/>
    </source>
</evidence>
<dbReference type="Gene3D" id="2.40.10.220">
    <property type="entry name" value="predicted glycosyltransferase like domains"/>
    <property type="match status" value="1"/>
</dbReference>
<dbReference type="GO" id="GO:0035438">
    <property type="term" value="F:cyclic-di-GMP binding"/>
    <property type="evidence" value="ECO:0007669"/>
    <property type="project" value="InterPro"/>
</dbReference>
<name>A0A2A5WRI4_9GAMM</name>
<dbReference type="EMBL" id="NTKD01000029">
    <property type="protein sequence ID" value="PDH39099.1"/>
    <property type="molecule type" value="Genomic_DNA"/>
</dbReference>
<feature type="domain" description="PilZ" evidence="1">
    <location>
        <begin position="20"/>
        <end position="106"/>
    </location>
</feature>
<evidence type="ECO:0000313" key="3">
    <source>
        <dbReference type="Proteomes" id="UP000219327"/>
    </source>
</evidence>
<dbReference type="Proteomes" id="UP000219327">
    <property type="component" value="Unassembled WGS sequence"/>
</dbReference>
<proteinExistence type="predicted"/>
<protein>
    <submittedName>
        <fullName evidence="2">Pilus assembly protein PilZ</fullName>
    </submittedName>
</protein>
<organism evidence="2 3">
    <name type="scientific">OM182 bacterium MED-G24</name>
    <dbReference type="NCBI Taxonomy" id="1986255"/>
    <lineage>
        <taxon>Bacteria</taxon>
        <taxon>Pseudomonadati</taxon>
        <taxon>Pseudomonadota</taxon>
        <taxon>Gammaproteobacteria</taxon>
        <taxon>OMG group</taxon>
        <taxon>OM182 clade</taxon>
    </lineage>
</organism>